<proteinExistence type="predicted"/>
<sequence>MVKGSRRGCVRLKGAIIGIDDEDDSTFTITVDHKTFHFQARDEDERERWIEALESAICNQSGHRMSDGEGTTTLDDFERKLMETDAYLQLLIDQNTALEKKIEECPDEGDKEKYSVIKVTADAMIEAIKHSIVQLQISKESLRSPVLNGTIHDPPLITDSANFSHYSGSRQVMPSQSTENICMSTLVEKPTLVTQASVSLPNLSCSGQGIAGADSCPQQKTSAVGLGRDHDSIYTDFAYMWSITNDVAIFALMGEGLLIFSLS</sequence>
<comment type="caution">
    <text evidence="2">The sequence shown here is derived from an EMBL/GenBank/DDBJ whole genome shotgun (WGS) entry which is preliminary data.</text>
</comment>
<gene>
    <name evidence="2" type="ORF">PoB_002170600</name>
</gene>
<name>A0AAV3ZKZ9_9GAST</name>
<protein>
    <submittedName>
        <fullName evidence="2">Oxysterol-binding protein</fullName>
    </submittedName>
</protein>
<organism evidence="2 3">
    <name type="scientific">Plakobranchus ocellatus</name>
    <dbReference type="NCBI Taxonomy" id="259542"/>
    <lineage>
        <taxon>Eukaryota</taxon>
        <taxon>Metazoa</taxon>
        <taxon>Spiralia</taxon>
        <taxon>Lophotrochozoa</taxon>
        <taxon>Mollusca</taxon>
        <taxon>Gastropoda</taxon>
        <taxon>Heterobranchia</taxon>
        <taxon>Euthyneura</taxon>
        <taxon>Panpulmonata</taxon>
        <taxon>Sacoglossa</taxon>
        <taxon>Placobranchoidea</taxon>
        <taxon>Plakobranchidae</taxon>
        <taxon>Plakobranchus</taxon>
    </lineage>
</organism>
<dbReference type="Pfam" id="PF00169">
    <property type="entry name" value="PH"/>
    <property type="match status" value="1"/>
</dbReference>
<dbReference type="Proteomes" id="UP000735302">
    <property type="component" value="Unassembled WGS sequence"/>
</dbReference>
<evidence type="ECO:0000259" key="1">
    <source>
        <dbReference type="PROSITE" id="PS50003"/>
    </source>
</evidence>
<evidence type="ECO:0000313" key="3">
    <source>
        <dbReference type="Proteomes" id="UP000735302"/>
    </source>
</evidence>
<keyword evidence="3" id="KW-1185">Reference proteome</keyword>
<dbReference type="SUPFAM" id="SSF50729">
    <property type="entry name" value="PH domain-like"/>
    <property type="match status" value="1"/>
</dbReference>
<accession>A0AAV3ZKZ9</accession>
<feature type="domain" description="PH" evidence="1">
    <location>
        <begin position="1"/>
        <end position="58"/>
    </location>
</feature>
<dbReference type="AlphaFoldDB" id="A0AAV3ZKZ9"/>
<dbReference type="InterPro" id="IPR011993">
    <property type="entry name" value="PH-like_dom_sf"/>
</dbReference>
<evidence type="ECO:0000313" key="2">
    <source>
        <dbReference type="EMBL" id="GFN95200.1"/>
    </source>
</evidence>
<dbReference type="Gene3D" id="2.30.29.30">
    <property type="entry name" value="Pleckstrin-homology domain (PH domain)/Phosphotyrosine-binding domain (PTB)"/>
    <property type="match status" value="1"/>
</dbReference>
<dbReference type="InterPro" id="IPR001849">
    <property type="entry name" value="PH_domain"/>
</dbReference>
<reference evidence="2 3" key="1">
    <citation type="journal article" date="2021" name="Elife">
        <title>Chloroplast acquisition without the gene transfer in kleptoplastic sea slugs, Plakobranchus ocellatus.</title>
        <authorList>
            <person name="Maeda T."/>
            <person name="Takahashi S."/>
            <person name="Yoshida T."/>
            <person name="Shimamura S."/>
            <person name="Takaki Y."/>
            <person name="Nagai Y."/>
            <person name="Toyoda A."/>
            <person name="Suzuki Y."/>
            <person name="Arimoto A."/>
            <person name="Ishii H."/>
            <person name="Satoh N."/>
            <person name="Nishiyama T."/>
            <person name="Hasebe M."/>
            <person name="Maruyama T."/>
            <person name="Minagawa J."/>
            <person name="Obokata J."/>
            <person name="Shigenobu S."/>
        </authorList>
    </citation>
    <scope>NUCLEOTIDE SEQUENCE [LARGE SCALE GENOMIC DNA]</scope>
</reference>
<dbReference type="EMBL" id="BLXT01002484">
    <property type="protein sequence ID" value="GFN95200.1"/>
    <property type="molecule type" value="Genomic_DNA"/>
</dbReference>
<dbReference type="PROSITE" id="PS50003">
    <property type="entry name" value="PH_DOMAIN"/>
    <property type="match status" value="1"/>
</dbReference>